<dbReference type="EMBL" id="JABZYP010000011">
    <property type="protein sequence ID" value="MBF1712896.1"/>
    <property type="molecule type" value="Genomic_DNA"/>
</dbReference>
<dbReference type="Gene3D" id="3.10.20.90">
    <property type="entry name" value="Phosphatidylinositol 3-kinase Catalytic Subunit, Chain A, domain 1"/>
    <property type="match status" value="1"/>
</dbReference>
<gene>
    <name evidence="2" type="ORF">HXO88_04040</name>
    <name evidence="1" type="ORF">SITYG_01180</name>
</gene>
<name>A0A428EN19_STRIT</name>
<evidence type="ECO:0000313" key="2">
    <source>
        <dbReference type="EMBL" id="MBF1712896.1"/>
    </source>
</evidence>
<dbReference type="EMBL" id="AP014880">
    <property type="protein sequence ID" value="BAW16104.1"/>
    <property type="molecule type" value="Genomic_DNA"/>
</dbReference>
<evidence type="ECO:0000313" key="4">
    <source>
        <dbReference type="Proteomes" id="UP000721045"/>
    </source>
</evidence>
<evidence type="ECO:0000313" key="1">
    <source>
        <dbReference type="EMBL" id="BAW16104.1"/>
    </source>
</evidence>
<dbReference type="RefSeq" id="WP_003075015.1">
    <property type="nucleotide sequence ID" value="NZ_AP014880.1"/>
</dbReference>
<dbReference type="Proteomes" id="UP000721045">
    <property type="component" value="Unassembled WGS sequence"/>
</dbReference>
<reference evidence="2" key="2">
    <citation type="submission" date="2020-04" db="EMBL/GenBank/DDBJ databases">
        <title>Deep metagenomics examines the oral microbiome during advanced dental caries in children, revealing novel taxa and co-occurrences with host molecules.</title>
        <authorList>
            <person name="Baker J.L."/>
            <person name="Morton J.T."/>
            <person name="Dinis M."/>
            <person name="Alvarez R."/>
            <person name="Tran N.C."/>
            <person name="Knight R."/>
            <person name="Edlund A."/>
        </authorList>
    </citation>
    <scope>NUCLEOTIDE SEQUENCE</scope>
    <source>
        <strain evidence="2">JCVI_23_bin.22</strain>
    </source>
</reference>
<proteinExistence type="predicted"/>
<sequence>MRYEKINLTVKYKENYLDIRISNSLTWFRLEKLLYENVVANLSFPLDGQMHLQVKGKNIHIEKSDLLAYYPIGNGDVLEIIS</sequence>
<dbReference type="AlphaFoldDB" id="A0A428EN19"/>
<evidence type="ECO:0000313" key="3">
    <source>
        <dbReference type="Proteomes" id="UP000217792"/>
    </source>
</evidence>
<protein>
    <submittedName>
        <fullName evidence="2">Uncharacterized protein</fullName>
    </submittedName>
</protein>
<accession>A0A428EN19</accession>
<dbReference type="Proteomes" id="UP000217792">
    <property type="component" value="Chromosome"/>
</dbReference>
<organism evidence="2 4">
    <name type="scientific">Streptococcus intermedius</name>
    <dbReference type="NCBI Taxonomy" id="1338"/>
    <lineage>
        <taxon>Bacteria</taxon>
        <taxon>Bacillati</taxon>
        <taxon>Bacillota</taxon>
        <taxon>Bacilli</taxon>
        <taxon>Lactobacillales</taxon>
        <taxon>Streptococcaceae</taxon>
        <taxon>Streptococcus</taxon>
        <taxon>Streptococcus anginosus group</taxon>
    </lineage>
</organism>
<reference evidence="1 3" key="1">
    <citation type="journal article" date="2017" name="Infect. Immun.">
        <title>Characterization of the Pathogenicity of Streptococcus intermedius TYG1620 Isolated from a Human Brain Abscess Based on the Complete Genome Sequence with Transcriptome Analysis and Transposon Mutagenesis in a Murine Subcutaneous Abscess Model.</title>
        <authorList>
            <person name="Hasegawa N."/>
            <person name="Sekizuka T."/>
            <person name="Sugi Y."/>
            <person name="Kawakami N."/>
            <person name="Ogasawara Y."/>
            <person name="Kato K."/>
            <person name="Yamashita A."/>
            <person name="Takeuchi F."/>
            <person name="Kuroda M."/>
        </authorList>
    </citation>
    <scope>NUCLEOTIDE SEQUENCE [LARGE SCALE GENOMIC DNA]</scope>
    <source>
        <strain evidence="1 3">TYG1620</strain>
    </source>
</reference>